<name>A0A382HH26_9ZZZZ</name>
<dbReference type="GO" id="GO:0016212">
    <property type="term" value="F:kynurenine-oxoglutarate transaminase activity"/>
    <property type="evidence" value="ECO:0007669"/>
    <property type="project" value="TreeGrafter"/>
</dbReference>
<dbReference type="PANTHER" id="PTHR43807:SF20">
    <property type="entry name" value="FI04487P"/>
    <property type="match status" value="1"/>
</dbReference>
<dbReference type="SUPFAM" id="SSF53383">
    <property type="entry name" value="PLP-dependent transferases"/>
    <property type="match status" value="1"/>
</dbReference>
<dbReference type="AlphaFoldDB" id="A0A382HH26"/>
<dbReference type="InterPro" id="IPR015422">
    <property type="entry name" value="PyrdxlP-dep_Trfase_small"/>
</dbReference>
<feature type="non-terminal residue" evidence="6">
    <location>
        <position position="112"/>
    </location>
</feature>
<organism evidence="6">
    <name type="scientific">marine metagenome</name>
    <dbReference type="NCBI Taxonomy" id="408172"/>
    <lineage>
        <taxon>unclassified sequences</taxon>
        <taxon>metagenomes</taxon>
        <taxon>ecological metagenomes</taxon>
    </lineage>
</organism>
<dbReference type="Pfam" id="PF00155">
    <property type="entry name" value="Aminotran_1_2"/>
    <property type="match status" value="1"/>
</dbReference>
<feature type="domain" description="Aminotransferase class I/classII large" evidence="5">
    <location>
        <begin position="38"/>
        <end position="108"/>
    </location>
</feature>
<evidence type="ECO:0000256" key="4">
    <source>
        <dbReference type="ARBA" id="ARBA00022898"/>
    </source>
</evidence>
<evidence type="ECO:0000256" key="1">
    <source>
        <dbReference type="ARBA" id="ARBA00001933"/>
    </source>
</evidence>
<dbReference type="GO" id="GO:0005737">
    <property type="term" value="C:cytoplasm"/>
    <property type="evidence" value="ECO:0007669"/>
    <property type="project" value="TreeGrafter"/>
</dbReference>
<dbReference type="PANTHER" id="PTHR43807">
    <property type="entry name" value="FI04487P"/>
    <property type="match status" value="1"/>
</dbReference>
<evidence type="ECO:0000313" key="6">
    <source>
        <dbReference type="EMBL" id="SVB86576.1"/>
    </source>
</evidence>
<keyword evidence="4" id="KW-0663">Pyridoxal phosphate</keyword>
<keyword evidence="3" id="KW-0808">Transferase</keyword>
<dbReference type="GO" id="GO:0030170">
    <property type="term" value="F:pyridoxal phosphate binding"/>
    <property type="evidence" value="ECO:0007669"/>
    <property type="project" value="InterPro"/>
</dbReference>
<dbReference type="InterPro" id="IPR004839">
    <property type="entry name" value="Aminotransferase_I/II_large"/>
</dbReference>
<gene>
    <name evidence="6" type="ORF">METZ01_LOCUS239430</name>
</gene>
<dbReference type="InterPro" id="IPR015424">
    <property type="entry name" value="PyrdxlP-dep_Trfase"/>
</dbReference>
<reference evidence="6" key="1">
    <citation type="submission" date="2018-05" db="EMBL/GenBank/DDBJ databases">
        <authorList>
            <person name="Lanie J.A."/>
            <person name="Ng W.-L."/>
            <person name="Kazmierczak K.M."/>
            <person name="Andrzejewski T.M."/>
            <person name="Davidsen T.M."/>
            <person name="Wayne K.J."/>
            <person name="Tettelin H."/>
            <person name="Glass J.I."/>
            <person name="Rusch D."/>
            <person name="Podicherti R."/>
            <person name="Tsui H.-C.T."/>
            <person name="Winkler M.E."/>
        </authorList>
    </citation>
    <scope>NUCLEOTIDE SEQUENCE</scope>
</reference>
<dbReference type="Gene3D" id="3.40.640.10">
    <property type="entry name" value="Type I PLP-dependent aspartate aminotransferase-like (Major domain)"/>
    <property type="match status" value="1"/>
</dbReference>
<sequence>MTFYNHCMTNWKGSRKTQHFTESVIREMTRLCNTHAGVNLSQGFPDFPAPDAVKEAACAAIRNDINQYAVTWGAPVMREAIARNFSAHYGVTVDPETQVTVCCGATEAMMST</sequence>
<dbReference type="Gene3D" id="3.90.1150.10">
    <property type="entry name" value="Aspartate Aminotransferase, domain 1"/>
    <property type="match status" value="1"/>
</dbReference>
<evidence type="ECO:0000259" key="5">
    <source>
        <dbReference type="Pfam" id="PF00155"/>
    </source>
</evidence>
<evidence type="ECO:0000256" key="3">
    <source>
        <dbReference type="ARBA" id="ARBA00022679"/>
    </source>
</evidence>
<dbReference type="InterPro" id="IPR051326">
    <property type="entry name" value="Kynurenine-oxoglutarate_AT"/>
</dbReference>
<accession>A0A382HH26</accession>
<dbReference type="EMBL" id="UINC01061224">
    <property type="protein sequence ID" value="SVB86576.1"/>
    <property type="molecule type" value="Genomic_DNA"/>
</dbReference>
<proteinExistence type="predicted"/>
<dbReference type="InterPro" id="IPR015421">
    <property type="entry name" value="PyrdxlP-dep_Trfase_major"/>
</dbReference>
<protein>
    <recommendedName>
        <fullName evidence="5">Aminotransferase class I/classII large domain-containing protein</fullName>
    </recommendedName>
</protein>
<evidence type="ECO:0000256" key="2">
    <source>
        <dbReference type="ARBA" id="ARBA00022576"/>
    </source>
</evidence>
<keyword evidence="2" id="KW-0032">Aminotransferase</keyword>
<comment type="cofactor">
    <cofactor evidence="1">
        <name>pyridoxal 5'-phosphate</name>
        <dbReference type="ChEBI" id="CHEBI:597326"/>
    </cofactor>
</comment>